<dbReference type="Proteomes" id="UP000290481">
    <property type="component" value="Unassembled WGS sequence"/>
</dbReference>
<protein>
    <submittedName>
        <fullName evidence="1">Uncharacterized protein</fullName>
    </submittedName>
</protein>
<reference evidence="1 2" key="1">
    <citation type="submission" date="2017-03" db="EMBL/GenBank/DDBJ databases">
        <title>Pseudomonas azotoformans: Salt tolerant bacteria having multiple plant growth promoting attributes.</title>
        <authorList>
            <person name="Srivastava A.K."/>
            <person name="Sharma A."/>
            <person name="Srivastava A.K."/>
            <person name="Jamali H."/>
            <person name="Yadav J."/>
            <person name="Srivastava R."/>
            <person name="Kashyap P.L."/>
            <person name="Chakdar H."/>
            <person name="Saxena A.K."/>
        </authorList>
    </citation>
    <scope>NUCLEOTIDE SEQUENCE [LARGE SCALE GENOMIC DNA]</scope>
    <source>
        <strain evidence="1 2">SC 14</strain>
    </source>
</reference>
<proteinExistence type="predicted"/>
<accession>A0A4V1K1B9</accession>
<evidence type="ECO:0000313" key="2">
    <source>
        <dbReference type="Proteomes" id="UP000290481"/>
    </source>
</evidence>
<evidence type="ECO:0000313" key="1">
    <source>
        <dbReference type="EMBL" id="RXE53816.1"/>
    </source>
</evidence>
<comment type="caution">
    <text evidence="1">The sequence shown here is derived from an EMBL/GenBank/DDBJ whole genome shotgun (WGS) entry which is preliminary data.</text>
</comment>
<name>A0A4V1K1B9_PSEAZ</name>
<dbReference type="AlphaFoldDB" id="A0A4V1K1B9"/>
<gene>
    <name evidence="1" type="ORF">B4O85_02925</name>
</gene>
<dbReference type="EMBL" id="MZZJ01000002">
    <property type="protein sequence ID" value="RXE53816.1"/>
    <property type="molecule type" value="Genomic_DNA"/>
</dbReference>
<sequence length="64" mass="6599">MGGGCFAQDPQRCLTPCQPTFTYLTPRNPTVGAGLPAMTGCQPTFTYLTPRNPTVGAGLPAIAA</sequence>
<organism evidence="1 2">
    <name type="scientific">Pseudomonas azotoformans</name>
    <dbReference type="NCBI Taxonomy" id="47878"/>
    <lineage>
        <taxon>Bacteria</taxon>
        <taxon>Pseudomonadati</taxon>
        <taxon>Pseudomonadota</taxon>
        <taxon>Gammaproteobacteria</taxon>
        <taxon>Pseudomonadales</taxon>
        <taxon>Pseudomonadaceae</taxon>
        <taxon>Pseudomonas</taxon>
    </lineage>
</organism>